<geneLocation type="plasmid" evidence="3">
    <name>pA1759-KPC</name>
</geneLocation>
<protein>
    <submittedName>
        <fullName evidence="2">Uncharacterized protein</fullName>
    </submittedName>
</protein>
<keyword evidence="1" id="KW-0472">Membrane</keyword>
<reference evidence="2" key="1">
    <citation type="submission" date="2018-09" db="EMBL/GenBank/DDBJ databases">
        <authorList>
            <person name="Zhou D."/>
        </authorList>
    </citation>
    <scope>NUCLEOTIDE SEQUENCE</scope>
    <source>
        <strain evidence="2">A1731</strain>
        <strain evidence="3">A1759</strain>
        <plasmid evidence="2">pA1731-KPC</plasmid>
        <plasmid evidence="3">pA1759-KPC</plasmid>
    </source>
</reference>
<dbReference type="EMBL" id="MH909332">
    <property type="protein sequence ID" value="QBQ66746.1"/>
    <property type="molecule type" value="Genomic_DNA"/>
</dbReference>
<organism evidence="2">
    <name type="scientific">Klebsiella pneumoniae</name>
    <dbReference type="NCBI Taxonomy" id="573"/>
    <lineage>
        <taxon>Bacteria</taxon>
        <taxon>Pseudomonadati</taxon>
        <taxon>Pseudomonadota</taxon>
        <taxon>Gammaproteobacteria</taxon>
        <taxon>Enterobacterales</taxon>
        <taxon>Enterobacteriaceae</taxon>
        <taxon>Klebsiella/Raoultella group</taxon>
        <taxon>Klebsiella</taxon>
        <taxon>Klebsiella pneumoniae complex</taxon>
    </lineage>
</organism>
<name>A0A482M1T5_KLEPN</name>
<dbReference type="AlphaFoldDB" id="A0A482M1T5"/>
<evidence type="ECO:0000313" key="2">
    <source>
        <dbReference type="EMBL" id="QBQ66746.1"/>
    </source>
</evidence>
<keyword evidence="1" id="KW-1133">Transmembrane helix</keyword>
<keyword evidence="1" id="KW-0812">Transmembrane</keyword>
<dbReference type="EMBL" id="MH909338">
    <property type="protein sequence ID" value="QBQ67285.1"/>
    <property type="molecule type" value="Genomic_DNA"/>
</dbReference>
<feature type="transmembrane region" description="Helical" evidence="1">
    <location>
        <begin position="59"/>
        <end position="79"/>
    </location>
</feature>
<proteinExistence type="predicted"/>
<evidence type="ECO:0000256" key="1">
    <source>
        <dbReference type="SAM" id="Phobius"/>
    </source>
</evidence>
<keyword evidence="2" id="KW-0614">Plasmid</keyword>
<accession>A0A482M1T5</accession>
<sequence length="85" mass="9260">MNKTKGCLIANFATVPLKYWRRSSSTNEPDSSFSVLRSQMACSSAGKCNFIKSRAISGCVRNCLNVASWGVGVLFFFIISPGSEK</sequence>
<geneLocation type="plasmid" evidence="2">
    <name>pA1731-KPC</name>
</geneLocation>
<evidence type="ECO:0000313" key="3">
    <source>
        <dbReference type="EMBL" id="QBQ67285.1"/>
    </source>
</evidence>